<sequence length="89" mass="10155">MVVPLQAVKKCFRQADTTPCSQILSLLLAQEGGEVIFADAAAEGVWCLAYPCRLQHFGQEHCFKLFRFFVQPCVSVLYQMGYRVRDDHQ</sequence>
<dbReference type="AlphaFoldDB" id="A0A0W7WGK9"/>
<organism evidence="1 2">
    <name type="scientific">Pseudoponticoccus marisrubri</name>
    <dbReference type="NCBI Taxonomy" id="1685382"/>
    <lineage>
        <taxon>Bacteria</taxon>
        <taxon>Pseudomonadati</taxon>
        <taxon>Pseudomonadota</taxon>
        <taxon>Alphaproteobacteria</taxon>
        <taxon>Rhodobacterales</taxon>
        <taxon>Roseobacteraceae</taxon>
        <taxon>Pseudoponticoccus</taxon>
    </lineage>
</organism>
<protein>
    <submittedName>
        <fullName evidence="1">Uncharacterized protein</fullName>
    </submittedName>
</protein>
<keyword evidence="2" id="KW-1185">Reference proteome</keyword>
<accession>A0A0W7WGK9</accession>
<proteinExistence type="predicted"/>
<evidence type="ECO:0000313" key="2">
    <source>
        <dbReference type="Proteomes" id="UP000054396"/>
    </source>
</evidence>
<evidence type="ECO:0000313" key="1">
    <source>
        <dbReference type="EMBL" id="KUF09614.1"/>
    </source>
</evidence>
<reference evidence="1 2" key="1">
    <citation type="submission" date="2015-12" db="EMBL/GenBank/DDBJ databases">
        <authorList>
            <person name="Shamseldin A."/>
            <person name="Moawad H."/>
            <person name="Abd El-Rahim W.M."/>
            <person name="Sadowsky M.J."/>
        </authorList>
    </citation>
    <scope>NUCLEOTIDE SEQUENCE [LARGE SCALE GENOMIC DNA]</scope>
    <source>
        <strain evidence="1 2">SJ5A-1</strain>
    </source>
</reference>
<name>A0A0W7WGK9_9RHOB</name>
<dbReference type="EMBL" id="LPXO01000012">
    <property type="protein sequence ID" value="KUF09614.1"/>
    <property type="molecule type" value="Genomic_DNA"/>
</dbReference>
<comment type="caution">
    <text evidence="1">The sequence shown here is derived from an EMBL/GenBank/DDBJ whole genome shotgun (WGS) entry which is preliminary data.</text>
</comment>
<gene>
    <name evidence="1" type="ORF">AVJ23_17185</name>
</gene>
<dbReference type="Proteomes" id="UP000054396">
    <property type="component" value="Unassembled WGS sequence"/>
</dbReference>